<organism evidence="8 9">
    <name type="scientific">Phaeodactylibacter luteus</name>
    <dbReference type="NCBI Taxonomy" id="1564516"/>
    <lineage>
        <taxon>Bacteria</taxon>
        <taxon>Pseudomonadati</taxon>
        <taxon>Bacteroidota</taxon>
        <taxon>Saprospiria</taxon>
        <taxon>Saprospirales</taxon>
        <taxon>Haliscomenobacteraceae</taxon>
        <taxon>Phaeodactylibacter</taxon>
    </lineage>
</organism>
<keyword evidence="2 6" id="KW-0889">Transcription antitermination</keyword>
<name>A0A5C6RM54_9BACT</name>
<comment type="similarity">
    <text evidence="1 6">Belongs to the NusB family.</text>
</comment>
<proteinExistence type="inferred from homology"/>
<dbReference type="SUPFAM" id="SSF48013">
    <property type="entry name" value="NusB-like"/>
    <property type="match status" value="1"/>
</dbReference>
<dbReference type="PANTHER" id="PTHR11078:SF3">
    <property type="entry name" value="ANTITERMINATION NUSB DOMAIN-CONTAINING PROTEIN"/>
    <property type="match status" value="1"/>
</dbReference>
<evidence type="ECO:0000313" key="8">
    <source>
        <dbReference type="EMBL" id="TXB63416.1"/>
    </source>
</evidence>
<evidence type="ECO:0000259" key="7">
    <source>
        <dbReference type="Pfam" id="PF01029"/>
    </source>
</evidence>
<dbReference type="AlphaFoldDB" id="A0A5C6RM54"/>
<dbReference type="Gene3D" id="1.10.940.10">
    <property type="entry name" value="NusB-like"/>
    <property type="match status" value="1"/>
</dbReference>
<dbReference type="InterPro" id="IPR035926">
    <property type="entry name" value="NusB-like_sf"/>
</dbReference>
<dbReference type="GO" id="GO:0003723">
    <property type="term" value="F:RNA binding"/>
    <property type="evidence" value="ECO:0007669"/>
    <property type="project" value="UniProtKB-UniRule"/>
</dbReference>
<comment type="caution">
    <text evidence="8">The sequence shown here is derived from an EMBL/GenBank/DDBJ whole genome shotgun (WGS) entry which is preliminary data.</text>
</comment>
<sequence>MLSRRNIRIKVMQMLYSMSQDKTLVVEDVIRRYRLSIEKSYDLYLFTLLSLIRTAEYANHDKAKKMAKLLPSDQDKSFTAVLAENPAILSLSQNEGLNDLFRRRKLKNRMEQDNIRLFYQELVKTEEYKQYSRQTTFADQDHIEMLLLLFKLLVNNEAYNDFLEDNFSNWIDDESLVVGAVKKTLKALPADSGFYLEHKPTGETVEDFGEELLRQVIEEDTDLLALIEPTLRNWDVDRVAVIDMILLKMAVCELTSFPSIPTKVTLNEFVEISKLYSTDKSKDFINGILDRLMKQLEEAGKIKKEGRGLKG</sequence>
<accession>A0A5C6RM54</accession>
<keyword evidence="5 6" id="KW-0804">Transcription</keyword>
<keyword evidence="4 6" id="KW-0805">Transcription regulation</keyword>
<evidence type="ECO:0000256" key="2">
    <source>
        <dbReference type="ARBA" id="ARBA00022814"/>
    </source>
</evidence>
<dbReference type="GO" id="GO:0031564">
    <property type="term" value="P:transcription antitermination"/>
    <property type="evidence" value="ECO:0007669"/>
    <property type="project" value="UniProtKB-KW"/>
</dbReference>
<dbReference type="OrthoDB" id="9787568at2"/>
<dbReference type="Proteomes" id="UP000321580">
    <property type="component" value="Unassembled WGS sequence"/>
</dbReference>
<dbReference type="InterPro" id="IPR006027">
    <property type="entry name" value="NusB_RsmB_TIM44"/>
</dbReference>
<evidence type="ECO:0000256" key="5">
    <source>
        <dbReference type="ARBA" id="ARBA00023163"/>
    </source>
</evidence>
<dbReference type="InterPro" id="IPR011605">
    <property type="entry name" value="NusB_fam"/>
</dbReference>
<dbReference type="HAMAP" id="MF_00073">
    <property type="entry name" value="NusB"/>
    <property type="match status" value="1"/>
</dbReference>
<evidence type="ECO:0000256" key="6">
    <source>
        <dbReference type="HAMAP-Rule" id="MF_00073"/>
    </source>
</evidence>
<feature type="domain" description="NusB/RsmB/TIM44" evidence="7">
    <location>
        <begin position="192"/>
        <end position="294"/>
    </location>
</feature>
<gene>
    <name evidence="6 8" type="primary">nusB</name>
    <name evidence="8" type="ORF">FRY97_09600</name>
</gene>
<dbReference type="EMBL" id="VOOR01000016">
    <property type="protein sequence ID" value="TXB63416.1"/>
    <property type="molecule type" value="Genomic_DNA"/>
</dbReference>
<dbReference type="GO" id="GO:0006353">
    <property type="term" value="P:DNA-templated transcription termination"/>
    <property type="evidence" value="ECO:0007669"/>
    <property type="project" value="UniProtKB-UniRule"/>
</dbReference>
<comment type="function">
    <text evidence="6">Involved in transcription antitermination. Required for transcription of ribosomal RNA (rRNA) genes. Binds specifically to the boxA antiterminator sequence of the ribosomal RNA (rrn) operons.</text>
</comment>
<reference evidence="8 9" key="1">
    <citation type="submission" date="2019-08" db="EMBL/GenBank/DDBJ databases">
        <title>Genome of Phaeodactylibacter luteus.</title>
        <authorList>
            <person name="Bowman J.P."/>
        </authorList>
    </citation>
    <scope>NUCLEOTIDE SEQUENCE [LARGE SCALE GENOMIC DNA]</scope>
    <source>
        <strain evidence="8 9">KCTC 42180</strain>
    </source>
</reference>
<evidence type="ECO:0000256" key="1">
    <source>
        <dbReference type="ARBA" id="ARBA00005952"/>
    </source>
</evidence>
<keyword evidence="3 6" id="KW-0694">RNA-binding</keyword>
<evidence type="ECO:0000256" key="3">
    <source>
        <dbReference type="ARBA" id="ARBA00022884"/>
    </source>
</evidence>
<dbReference type="RefSeq" id="WP_147167246.1">
    <property type="nucleotide sequence ID" value="NZ_VOOR01000016.1"/>
</dbReference>
<protein>
    <recommendedName>
        <fullName evidence="6">Transcription antitermination protein NusB</fullName>
    </recommendedName>
    <alternativeName>
        <fullName evidence="6">Antitermination factor NusB</fullName>
    </alternativeName>
</protein>
<keyword evidence="9" id="KW-1185">Reference proteome</keyword>
<dbReference type="PANTHER" id="PTHR11078">
    <property type="entry name" value="N UTILIZATION SUBSTANCE PROTEIN B-RELATED"/>
    <property type="match status" value="1"/>
</dbReference>
<evidence type="ECO:0000313" key="9">
    <source>
        <dbReference type="Proteomes" id="UP000321580"/>
    </source>
</evidence>
<dbReference type="GO" id="GO:0005829">
    <property type="term" value="C:cytosol"/>
    <property type="evidence" value="ECO:0007669"/>
    <property type="project" value="TreeGrafter"/>
</dbReference>
<dbReference type="Pfam" id="PF01029">
    <property type="entry name" value="NusB"/>
    <property type="match status" value="1"/>
</dbReference>
<dbReference type="NCBIfam" id="TIGR01951">
    <property type="entry name" value="nusB"/>
    <property type="match status" value="1"/>
</dbReference>
<evidence type="ECO:0000256" key="4">
    <source>
        <dbReference type="ARBA" id="ARBA00023015"/>
    </source>
</evidence>